<dbReference type="InterPro" id="IPR025419">
    <property type="entry name" value="DUF4142"/>
</dbReference>
<dbReference type="RefSeq" id="WP_198076717.1">
    <property type="nucleotide sequence ID" value="NZ_JAEDAE010000011.1"/>
</dbReference>
<dbReference type="Proteomes" id="UP000625631">
    <property type="component" value="Unassembled WGS sequence"/>
</dbReference>
<evidence type="ECO:0000313" key="4">
    <source>
        <dbReference type="EMBL" id="MBH8560192.1"/>
    </source>
</evidence>
<evidence type="ECO:0000313" key="5">
    <source>
        <dbReference type="Proteomes" id="UP000625631"/>
    </source>
</evidence>
<name>A0ABS0QC70_9BACT</name>
<feature type="chain" id="PRO_5046192940" evidence="2">
    <location>
        <begin position="24"/>
        <end position="236"/>
    </location>
</feature>
<evidence type="ECO:0000256" key="1">
    <source>
        <dbReference type="SAM" id="MobiDB-lite"/>
    </source>
</evidence>
<evidence type="ECO:0000259" key="3">
    <source>
        <dbReference type="Pfam" id="PF13628"/>
    </source>
</evidence>
<feature type="signal peptide" evidence="2">
    <location>
        <begin position="1"/>
        <end position="23"/>
    </location>
</feature>
<dbReference type="PANTHER" id="PTHR38593">
    <property type="entry name" value="BLR2558 PROTEIN"/>
    <property type="match status" value="1"/>
</dbReference>
<dbReference type="PANTHER" id="PTHR38593:SF1">
    <property type="entry name" value="BLR2558 PROTEIN"/>
    <property type="match status" value="1"/>
</dbReference>
<accession>A0ABS0QC70</accession>
<protein>
    <submittedName>
        <fullName evidence="4">DUF4142 domain-containing protein</fullName>
    </submittedName>
</protein>
<keyword evidence="5" id="KW-1185">Reference proteome</keyword>
<evidence type="ECO:0000256" key="2">
    <source>
        <dbReference type="SAM" id="SignalP"/>
    </source>
</evidence>
<proteinExistence type="predicted"/>
<feature type="region of interest" description="Disordered" evidence="1">
    <location>
        <begin position="30"/>
        <end position="66"/>
    </location>
</feature>
<feature type="domain" description="DUF4142" evidence="3">
    <location>
        <begin position="96"/>
        <end position="230"/>
    </location>
</feature>
<keyword evidence="2" id="KW-0732">Signal</keyword>
<reference evidence="4 5" key="1">
    <citation type="submission" date="2020-12" db="EMBL/GenBank/DDBJ databases">
        <title>Hymenobacter sp.</title>
        <authorList>
            <person name="Kim M.K."/>
        </authorList>
    </citation>
    <scope>NUCLEOTIDE SEQUENCE [LARGE SCALE GENOMIC DNA]</scope>
    <source>
        <strain evidence="4 5">BT442</strain>
    </source>
</reference>
<dbReference type="Gene3D" id="1.20.1260.10">
    <property type="match status" value="1"/>
</dbReference>
<sequence length="236" mass="24735">MKTMKVLPLFLVMGALLLGGACSSSKTSSDATADSGVGAMPTSTDAAGNLPADATNGGAAMASTGDTDTGSMSRVAAADVPAGDLAVFMGTFATMTDPVFLIDAGSSNILEIQVGQLAAEKAASPDVRKFAQSMVALHSQNDQELKALARQLNATLPATMLPVHQHLADRMLDKTGKSFDESYMDLMEKAHKMDIAMFEVKSKNAESPAVKSYATKNLPILHSRRALADKIEKKVD</sequence>
<dbReference type="EMBL" id="JAEDAE010000011">
    <property type="protein sequence ID" value="MBH8560192.1"/>
    <property type="molecule type" value="Genomic_DNA"/>
</dbReference>
<dbReference type="Pfam" id="PF13628">
    <property type="entry name" value="DUF4142"/>
    <property type="match status" value="1"/>
</dbReference>
<organism evidence="4 5">
    <name type="scientific">Hymenobacter negativus</name>
    <dbReference type="NCBI Taxonomy" id="2795026"/>
    <lineage>
        <taxon>Bacteria</taxon>
        <taxon>Pseudomonadati</taxon>
        <taxon>Bacteroidota</taxon>
        <taxon>Cytophagia</taxon>
        <taxon>Cytophagales</taxon>
        <taxon>Hymenobacteraceae</taxon>
        <taxon>Hymenobacter</taxon>
    </lineage>
</organism>
<comment type="caution">
    <text evidence="4">The sequence shown here is derived from an EMBL/GenBank/DDBJ whole genome shotgun (WGS) entry which is preliminary data.</text>
</comment>
<dbReference type="PROSITE" id="PS51257">
    <property type="entry name" value="PROKAR_LIPOPROTEIN"/>
    <property type="match status" value="1"/>
</dbReference>
<gene>
    <name evidence="4" type="ORF">I7X13_19170</name>
</gene>
<dbReference type="InterPro" id="IPR012347">
    <property type="entry name" value="Ferritin-like"/>
</dbReference>